<proteinExistence type="predicted"/>
<name>A0AAN6N2B9_9PEZI</name>
<evidence type="ECO:0000313" key="2">
    <source>
        <dbReference type="EMBL" id="KAK3937885.1"/>
    </source>
</evidence>
<feature type="transmembrane region" description="Helical" evidence="1">
    <location>
        <begin position="154"/>
        <end position="174"/>
    </location>
</feature>
<organism evidence="2 3">
    <name type="scientific">Diplogelasinospora grovesii</name>
    <dbReference type="NCBI Taxonomy" id="303347"/>
    <lineage>
        <taxon>Eukaryota</taxon>
        <taxon>Fungi</taxon>
        <taxon>Dikarya</taxon>
        <taxon>Ascomycota</taxon>
        <taxon>Pezizomycotina</taxon>
        <taxon>Sordariomycetes</taxon>
        <taxon>Sordariomycetidae</taxon>
        <taxon>Sordariales</taxon>
        <taxon>Diplogelasinosporaceae</taxon>
        <taxon>Diplogelasinospora</taxon>
    </lineage>
</organism>
<protein>
    <submittedName>
        <fullName evidence="2">Uncharacterized protein</fullName>
    </submittedName>
</protein>
<feature type="transmembrane region" description="Helical" evidence="1">
    <location>
        <begin position="79"/>
        <end position="103"/>
    </location>
</feature>
<dbReference type="AlphaFoldDB" id="A0AAN6N2B9"/>
<feature type="transmembrane region" description="Helical" evidence="1">
    <location>
        <begin position="238"/>
        <end position="261"/>
    </location>
</feature>
<evidence type="ECO:0000256" key="1">
    <source>
        <dbReference type="SAM" id="Phobius"/>
    </source>
</evidence>
<sequence length="282" mass="30994">MSVPSWLRILLLVLSFASFLPQLRLLWVQRDSSGISLYYVLFNLLVATEQFTLSFFFVVNHRFEDTQVFVHTPPDVGDILNLTQFAVVWALWLMIFAACLTLPSDRDSDRPNLRATVSAILASFLFISVIPVVFDAVVNDPHDTYHKWLLDPFLNAHTTLVNPVVTVLGIYAFIVQACEILARPSGPGGSGALSLVGLAVQAIVFALLALAWLGRLAFPWEELAGRVNLLVLITWVQMVGFVPLDSAVFAVGQAILLWLALRRAWGGSSGMTAGETDPLLTG</sequence>
<feature type="transmembrane region" description="Helical" evidence="1">
    <location>
        <begin position="115"/>
        <end position="134"/>
    </location>
</feature>
<reference evidence="3" key="1">
    <citation type="journal article" date="2023" name="Mol. Phylogenet. Evol.">
        <title>Genome-scale phylogeny and comparative genomics of the fungal order Sordariales.</title>
        <authorList>
            <person name="Hensen N."/>
            <person name="Bonometti L."/>
            <person name="Westerberg I."/>
            <person name="Brannstrom I.O."/>
            <person name="Guillou S."/>
            <person name="Cros-Aarteil S."/>
            <person name="Calhoun S."/>
            <person name="Haridas S."/>
            <person name="Kuo A."/>
            <person name="Mondo S."/>
            <person name="Pangilinan J."/>
            <person name="Riley R."/>
            <person name="LaButti K."/>
            <person name="Andreopoulos B."/>
            <person name="Lipzen A."/>
            <person name="Chen C."/>
            <person name="Yan M."/>
            <person name="Daum C."/>
            <person name="Ng V."/>
            <person name="Clum A."/>
            <person name="Steindorff A."/>
            <person name="Ohm R.A."/>
            <person name="Martin F."/>
            <person name="Silar P."/>
            <person name="Natvig D.O."/>
            <person name="Lalanne C."/>
            <person name="Gautier V."/>
            <person name="Ament-Velasquez S.L."/>
            <person name="Kruys A."/>
            <person name="Hutchinson M.I."/>
            <person name="Powell A.J."/>
            <person name="Barry K."/>
            <person name="Miller A.N."/>
            <person name="Grigoriev I.V."/>
            <person name="Debuchy R."/>
            <person name="Gladieux P."/>
            <person name="Hiltunen Thoren M."/>
            <person name="Johannesson H."/>
        </authorList>
    </citation>
    <scope>NUCLEOTIDE SEQUENCE [LARGE SCALE GENOMIC DNA]</scope>
    <source>
        <strain evidence="3">CBS 340.73</strain>
    </source>
</reference>
<feature type="transmembrane region" description="Helical" evidence="1">
    <location>
        <begin position="6"/>
        <end position="25"/>
    </location>
</feature>
<accession>A0AAN6N2B9</accession>
<keyword evidence="1" id="KW-0472">Membrane</keyword>
<keyword evidence="3" id="KW-1185">Reference proteome</keyword>
<dbReference type="EMBL" id="MU853843">
    <property type="protein sequence ID" value="KAK3937885.1"/>
    <property type="molecule type" value="Genomic_DNA"/>
</dbReference>
<keyword evidence="1" id="KW-0812">Transmembrane</keyword>
<dbReference type="Proteomes" id="UP001303473">
    <property type="component" value="Unassembled WGS sequence"/>
</dbReference>
<gene>
    <name evidence="2" type="ORF">QBC46DRAFT_410768</name>
</gene>
<evidence type="ECO:0000313" key="3">
    <source>
        <dbReference type="Proteomes" id="UP001303473"/>
    </source>
</evidence>
<feature type="transmembrane region" description="Helical" evidence="1">
    <location>
        <begin position="37"/>
        <end position="59"/>
    </location>
</feature>
<keyword evidence="1" id="KW-1133">Transmembrane helix</keyword>
<feature type="transmembrane region" description="Helical" evidence="1">
    <location>
        <begin position="195"/>
        <end position="218"/>
    </location>
</feature>
<comment type="caution">
    <text evidence="2">The sequence shown here is derived from an EMBL/GenBank/DDBJ whole genome shotgun (WGS) entry which is preliminary data.</text>
</comment>